<reference evidence="2" key="1">
    <citation type="journal article" date="2016" name="Nat. Genet.">
        <title>A high-quality carrot genome assembly provides new insights into carotenoid accumulation and asterid genome evolution.</title>
        <authorList>
            <person name="Iorizzo M."/>
            <person name="Ellison S."/>
            <person name="Senalik D."/>
            <person name="Zeng P."/>
            <person name="Satapoomin P."/>
            <person name="Huang J."/>
            <person name="Bowman M."/>
            <person name="Iovene M."/>
            <person name="Sanseverino W."/>
            <person name="Cavagnaro P."/>
            <person name="Yildiz M."/>
            <person name="Macko-Podgorni A."/>
            <person name="Moranska E."/>
            <person name="Grzebelus E."/>
            <person name="Grzebelus D."/>
            <person name="Ashrafi H."/>
            <person name="Zheng Z."/>
            <person name="Cheng S."/>
            <person name="Spooner D."/>
            <person name="Van Deynze A."/>
            <person name="Simon P."/>
        </authorList>
    </citation>
    <scope>NUCLEOTIDE SEQUENCE</scope>
    <source>
        <tissue evidence="2">Leaf</tissue>
    </source>
</reference>
<proteinExistence type="predicted"/>
<protein>
    <submittedName>
        <fullName evidence="2">Uncharacterized protein</fullName>
    </submittedName>
</protein>
<gene>
    <name evidence="2" type="ORF">DCAR_0206537</name>
</gene>
<organism evidence="2 3">
    <name type="scientific">Daucus carota subsp. sativus</name>
    <name type="common">Carrot</name>
    <dbReference type="NCBI Taxonomy" id="79200"/>
    <lineage>
        <taxon>Eukaryota</taxon>
        <taxon>Viridiplantae</taxon>
        <taxon>Streptophyta</taxon>
        <taxon>Embryophyta</taxon>
        <taxon>Tracheophyta</taxon>
        <taxon>Spermatophyta</taxon>
        <taxon>Magnoliopsida</taxon>
        <taxon>eudicotyledons</taxon>
        <taxon>Gunneridae</taxon>
        <taxon>Pentapetalae</taxon>
        <taxon>asterids</taxon>
        <taxon>campanulids</taxon>
        <taxon>Apiales</taxon>
        <taxon>Apiaceae</taxon>
        <taxon>Apioideae</taxon>
        <taxon>Scandiceae</taxon>
        <taxon>Daucinae</taxon>
        <taxon>Daucus</taxon>
        <taxon>Daucus sect. Daucus</taxon>
    </lineage>
</organism>
<dbReference type="AlphaFoldDB" id="A0A166D9L6"/>
<accession>A0A166D9L6</accession>
<name>A0A166D9L6_DAUCS</name>
<feature type="compositionally biased region" description="Basic and acidic residues" evidence="1">
    <location>
        <begin position="27"/>
        <end position="36"/>
    </location>
</feature>
<evidence type="ECO:0000313" key="3">
    <source>
        <dbReference type="Proteomes" id="UP000077755"/>
    </source>
</evidence>
<feature type="region of interest" description="Disordered" evidence="1">
    <location>
        <begin position="1"/>
        <end position="56"/>
    </location>
</feature>
<keyword evidence="3" id="KW-1185">Reference proteome</keyword>
<dbReference type="Proteomes" id="UP000077755">
    <property type="component" value="Chromosome 2"/>
</dbReference>
<dbReference type="EMBL" id="CP093344">
    <property type="protein sequence ID" value="WOG87314.1"/>
    <property type="molecule type" value="Genomic_DNA"/>
</dbReference>
<dbReference type="Gramene" id="KZN04969">
    <property type="protein sequence ID" value="KZN04969"/>
    <property type="gene ID" value="DCAR_005806"/>
</dbReference>
<evidence type="ECO:0000256" key="1">
    <source>
        <dbReference type="SAM" id="MobiDB-lite"/>
    </source>
</evidence>
<reference evidence="2" key="2">
    <citation type="submission" date="2022-03" db="EMBL/GenBank/DDBJ databases">
        <title>Draft title - Genomic analysis of global carrot germplasm unveils the trajectory of domestication and the origin of high carotenoid orange carrot.</title>
        <authorList>
            <person name="Iorizzo M."/>
            <person name="Ellison S."/>
            <person name="Senalik D."/>
            <person name="Macko-Podgorni A."/>
            <person name="Grzebelus D."/>
            <person name="Bostan H."/>
            <person name="Rolling W."/>
            <person name="Curaba J."/>
            <person name="Simon P."/>
        </authorList>
    </citation>
    <scope>NUCLEOTIDE SEQUENCE</scope>
    <source>
        <tissue evidence="2">Leaf</tissue>
    </source>
</reference>
<evidence type="ECO:0000313" key="2">
    <source>
        <dbReference type="EMBL" id="WOG87314.1"/>
    </source>
</evidence>
<sequence>MSGEEEMHSNTIGKWDPADCLNGPSELGDRAHKVNTEDNAGAPAKPTFPDMTYSTP</sequence>